<comment type="caution">
    <text evidence="2">The sequence shown here is derived from an EMBL/GenBank/DDBJ whole genome shotgun (WGS) entry which is preliminary data.</text>
</comment>
<keyword evidence="3" id="KW-1185">Reference proteome</keyword>
<sequence>MSARTDVHPVSDGSREARPGVERGLSKVTMGSGSILIFDDTGAPPPLPLVMSGALPADESTTSAPSMAAAPETSRFDDALRQSGNMLGKDSLEATSRRGEPVVSLPPVTMHPDVIIQATAPTPTVNEISFYHDEVDSYETEPSSIFTQALEIDVSDLHAFGLTFLAEICIVSERNDQTQARV</sequence>
<dbReference type="EMBL" id="JAKEKT020000065">
    <property type="protein sequence ID" value="KAL1639343.1"/>
    <property type="molecule type" value="Genomic_DNA"/>
</dbReference>
<gene>
    <name evidence="2" type="primary">LTE1_2</name>
    <name evidence="2" type="ORF">SLS58_008056</name>
</gene>
<reference evidence="2 3" key="1">
    <citation type="journal article" date="2023" name="Plant Dis.">
        <title>First Report of Diplodia intermedia Causing Canker and Dieback Diseases on Apple Trees in Canada.</title>
        <authorList>
            <person name="Ellouze W."/>
            <person name="Ilyukhin E."/>
            <person name="Sulman M."/>
            <person name="Ali S."/>
        </authorList>
    </citation>
    <scope>NUCLEOTIDE SEQUENCE [LARGE SCALE GENOMIC DNA]</scope>
    <source>
        <strain evidence="2 3">M45-28</strain>
    </source>
</reference>
<evidence type="ECO:0000256" key="1">
    <source>
        <dbReference type="SAM" id="MobiDB-lite"/>
    </source>
</evidence>
<feature type="region of interest" description="Disordered" evidence="1">
    <location>
        <begin position="1"/>
        <end position="25"/>
    </location>
</feature>
<organism evidence="2 3">
    <name type="scientific">Diplodia intermedia</name>
    <dbReference type="NCBI Taxonomy" id="856260"/>
    <lineage>
        <taxon>Eukaryota</taxon>
        <taxon>Fungi</taxon>
        <taxon>Dikarya</taxon>
        <taxon>Ascomycota</taxon>
        <taxon>Pezizomycotina</taxon>
        <taxon>Dothideomycetes</taxon>
        <taxon>Dothideomycetes incertae sedis</taxon>
        <taxon>Botryosphaeriales</taxon>
        <taxon>Botryosphaeriaceae</taxon>
        <taxon>Diplodia</taxon>
    </lineage>
</organism>
<proteinExistence type="predicted"/>
<dbReference type="Proteomes" id="UP001521184">
    <property type="component" value="Unassembled WGS sequence"/>
</dbReference>
<evidence type="ECO:0000313" key="2">
    <source>
        <dbReference type="EMBL" id="KAL1639343.1"/>
    </source>
</evidence>
<evidence type="ECO:0000313" key="3">
    <source>
        <dbReference type="Proteomes" id="UP001521184"/>
    </source>
</evidence>
<name>A0ABR3TIK4_9PEZI</name>
<protein>
    <submittedName>
        <fullName evidence="2">Guanine nucleotide exchange factor lte1</fullName>
    </submittedName>
</protein>
<accession>A0ABR3TIK4</accession>